<reference evidence="1 2" key="1">
    <citation type="submission" date="2014-01" db="EMBL/GenBank/DDBJ databases">
        <title>Roseivivax isoporae LMG 25204 Genome Sequencing.</title>
        <authorList>
            <person name="Lai Q."/>
            <person name="Li G."/>
            <person name="Shao Z."/>
        </authorList>
    </citation>
    <scope>NUCLEOTIDE SEQUENCE [LARGE SCALE GENOMIC DNA]</scope>
    <source>
        <strain evidence="1 2">LMG 25204</strain>
    </source>
</reference>
<organism evidence="1 2">
    <name type="scientific">Roseivivax isoporae LMG 25204</name>
    <dbReference type="NCBI Taxonomy" id="1449351"/>
    <lineage>
        <taxon>Bacteria</taxon>
        <taxon>Pseudomonadati</taxon>
        <taxon>Pseudomonadota</taxon>
        <taxon>Alphaproteobacteria</taxon>
        <taxon>Rhodobacterales</taxon>
        <taxon>Roseobacteraceae</taxon>
        <taxon>Roseivivax</taxon>
    </lineage>
</organism>
<evidence type="ECO:0000313" key="2">
    <source>
        <dbReference type="Proteomes" id="UP000023430"/>
    </source>
</evidence>
<gene>
    <name evidence="1" type="ORF">RISW2_23845</name>
</gene>
<name>X7F386_9RHOB</name>
<dbReference type="AlphaFoldDB" id="X7F386"/>
<accession>X7F386</accession>
<dbReference type="Proteomes" id="UP000023430">
    <property type="component" value="Unassembled WGS sequence"/>
</dbReference>
<protein>
    <submittedName>
        <fullName evidence="1">Uncharacterized protein</fullName>
    </submittedName>
</protein>
<keyword evidence="2" id="KW-1185">Reference proteome</keyword>
<evidence type="ECO:0000313" key="1">
    <source>
        <dbReference type="EMBL" id="ETX26504.1"/>
    </source>
</evidence>
<proteinExistence type="predicted"/>
<dbReference type="STRING" id="1449351.RISW2_23845"/>
<dbReference type="RefSeq" id="WP_211238748.1">
    <property type="nucleotide sequence ID" value="NZ_JAME01000091.1"/>
</dbReference>
<sequence>MFRPVAATAFDGAILLTDRDDARLLIDMPTPEGARFCAAALENEFRRARRAGE</sequence>
<dbReference type="EMBL" id="JAME01000091">
    <property type="protein sequence ID" value="ETX26504.1"/>
    <property type="molecule type" value="Genomic_DNA"/>
</dbReference>
<comment type="caution">
    <text evidence="1">The sequence shown here is derived from an EMBL/GenBank/DDBJ whole genome shotgun (WGS) entry which is preliminary data.</text>
</comment>